<dbReference type="Pfam" id="PF05700">
    <property type="entry name" value="BCAS2"/>
    <property type="match status" value="1"/>
</dbReference>
<comment type="subcellular location">
    <subcellularLocation>
        <location evidence="1">Nucleus</location>
    </subcellularLocation>
</comment>
<evidence type="ECO:0000313" key="7">
    <source>
        <dbReference type="EMBL" id="CAK7905537.1"/>
    </source>
</evidence>
<name>A0ABP0EBQ5_9ASCO</name>
<keyword evidence="5" id="KW-0539">Nucleus</keyword>
<evidence type="ECO:0000313" key="8">
    <source>
        <dbReference type="Proteomes" id="UP001497600"/>
    </source>
</evidence>
<evidence type="ECO:0008006" key="9">
    <source>
        <dbReference type="Google" id="ProtNLM"/>
    </source>
</evidence>
<evidence type="ECO:0000256" key="4">
    <source>
        <dbReference type="ARBA" id="ARBA00023187"/>
    </source>
</evidence>
<proteinExistence type="predicted"/>
<evidence type="ECO:0000256" key="2">
    <source>
        <dbReference type="ARBA" id="ARBA00022664"/>
    </source>
</evidence>
<organism evidence="7 8">
    <name type="scientific">[Candida] anglica</name>
    <dbReference type="NCBI Taxonomy" id="148631"/>
    <lineage>
        <taxon>Eukaryota</taxon>
        <taxon>Fungi</taxon>
        <taxon>Dikarya</taxon>
        <taxon>Ascomycota</taxon>
        <taxon>Saccharomycotina</taxon>
        <taxon>Pichiomycetes</taxon>
        <taxon>Debaryomycetaceae</taxon>
        <taxon>Kurtzmaniella</taxon>
    </lineage>
</organism>
<keyword evidence="4" id="KW-0508">mRNA splicing</keyword>
<keyword evidence="6" id="KW-0175">Coiled coil</keyword>
<sequence>MVTINYESYDHLAYYDQSNAEERAEVERMVRRELGQSNNNMDPNVLHPRVDQILPMSNNHLTTPETTPRLLQEIERYEEEHIEDTHEEMLENNNHGLPQIVRGGIDMSRYSEFTDSNGQIQYDNLYSTLSYAILQGRNLDMVSDHQEDLLRAQQLHLQNLQGVQAQVESTLERKRERVDEVNEQRKRRQLVDFKPVNDYLQERWKDGIRSVIDLGIEAGKLDKL</sequence>
<gene>
    <name evidence="7" type="ORF">CAAN4_D14554</name>
</gene>
<dbReference type="InterPro" id="IPR008409">
    <property type="entry name" value="SPF27"/>
</dbReference>
<protein>
    <recommendedName>
        <fullName evidence="9">Pre-mRNA-splicing factor SPF27</fullName>
    </recommendedName>
</protein>
<keyword evidence="3" id="KW-0747">Spliceosome</keyword>
<evidence type="ECO:0000256" key="5">
    <source>
        <dbReference type="ARBA" id="ARBA00023242"/>
    </source>
</evidence>
<reference evidence="7 8" key="1">
    <citation type="submission" date="2024-01" db="EMBL/GenBank/DDBJ databases">
        <authorList>
            <consortium name="Genoscope - CEA"/>
            <person name="William W."/>
        </authorList>
    </citation>
    <scope>NUCLEOTIDE SEQUENCE [LARGE SCALE GENOMIC DNA]</scope>
    <source>
        <strain evidence="7 8">29B2s-10</strain>
    </source>
</reference>
<keyword evidence="2" id="KW-0507">mRNA processing</keyword>
<feature type="coiled-coil region" evidence="6">
    <location>
        <begin position="157"/>
        <end position="184"/>
    </location>
</feature>
<dbReference type="EMBL" id="OZ004256">
    <property type="protein sequence ID" value="CAK7905537.1"/>
    <property type="molecule type" value="Genomic_DNA"/>
</dbReference>
<keyword evidence="8" id="KW-1185">Reference proteome</keyword>
<evidence type="ECO:0000256" key="1">
    <source>
        <dbReference type="ARBA" id="ARBA00004123"/>
    </source>
</evidence>
<dbReference type="Proteomes" id="UP001497600">
    <property type="component" value="Chromosome D"/>
</dbReference>
<evidence type="ECO:0000256" key="3">
    <source>
        <dbReference type="ARBA" id="ARBA00022728"/>
    </source>
</evidence>
<accession>A0ABP0EBQ5</accession>
<evidence type="ECO:0000256" key="6">
    <source>
        <dbReference type="SAM" id="Coils"/>
    </source>
</evidence>